<keyword evidence="2" id="KW-0722">Serine protease inhibitor</keyword>
<dbReference type="InterPro" id="IPR002350">
    <property type="entry name" value="Kazal_dom"/>
</dbReference>
<dbReference type="SMART" id="SM00280">
    <property type="entry name" value="KAZAL"/>
    <property type="match status" value="1"/>
</dbReference>
<evidence type="ECO:0000256" key="3">
    <source>
        <dbReference type="ARBA" id="ARBA00023157"/>
    </source>
</evidence>
<dbReference type="Pfam" id="PF07648">
    <property type="entry name" value="Kazal_2"/>
    <property type="match status" value="1"/>
</dbReference>
<sequence>MEETAFIDLLDQHHHLADVCNKADVCKADDDLQMERGPCYRYHCDFGAQCVLKGGSATCDCPTCTEEFEPVCGTDGISYTNNCKLRREACEQK</sequence>
<reference evidence="5 6" key="1">
    <citation type="submission" date="2021-06" db="EMBL/GenBank/DDBJ databases">
        <title>Caerostris extrusa draft genome.</title>
        <authorList>
            <person name="Kono N."/>
            <person name="Arakawa K."/>
        </authorList>
    </citation>
    <scope>NUCLEOTIDE SEQUENCE [LARGE SCALE GENOMIC DNA]</scope>
</reference>
<accession>A0AAV4TJ04</accession>
<organism evidence="5 6">
    <name type="scientific">Caerostris extrusa</name>
    <name type="common">Bark spider</name>
    <name type="synonym">Caerostris bankana</name>
    <dbReference type="NCBI Taxonomy" id="172846"/>
    <lineage>
        <taxon>Eukaryota</taxon>
        <taxon>Metazoa</taxon>
        <taxon>Ecdysozoa</taxon>
        <taxon>Arthropoda</taxon>
        <taxon>Chelicerata</taxon>
        <taxon>Arachnida</taxon>
        <taxon>Araneae</taxon>
        <taxon>Araneomorphae</taxon>
        <taxon>Entelegynae</taxon>
        <taxon>Araneoidea</taxon>
        <taxon>Araneidae</taxon>
        <taxon>Caerostris</taxon>
    </lineage>
</organism>
<dbReference type="PANTHER" id="PTHR10913:SF45">
    <property type="entry name" value="FOLLISTATIN, ISOFORM A-RELATED"/>
    <property type="match status" value="1"/>
</dbReference>
<dbReference type="Proteomes" id="UP001054945">
    <property type="component" value="Unassembled WGS sequence"/>
</dbReference>
<keyword evidence="6" id="KW-1185">Reference proteome</keyword>
<feature type="domain" description="Kazal-like" evidence="4">
    <location>
        <begin position="53"/>
        <end position="93"/>
    </location>
</feature>
<protein>
    <recommendedName>
        <fullName evidence="4">Kazal-like domain-containing protein</fullName>
    </recommendedName>
</protein>
<dbReference type="Gene3D" id="3.30.60.30">
    <property type="match status" value="1"/>
</dbReference>
<keyword evidence="1" id="KW-0646">Protease inhibitor</keyword>
<dbReference type="InterPro" id="IPR036058">
    <property type="entry name" value="Kazal_dom_sf"/>
</dbReference>
<name>A0AAV4TJ04_CAEEX</name>
<dbReference type="CDD" id="cd00104">
    <property type="entry name" value="KAZAL_FS"/>
    <property type="match status" value="1"/>
</dbReference>
<dbReference type="InterPro" id="IPR050653">
    <property type="entry name" value="Prot_Inhib_GrowthFact_Antg"/>
</dbReference>
<evidence type="ECO:0000313" key="5">
    <source>
        <dbReference type="EMBL" id="GIY45046.1"/>
    </source>
</evidence>
<evidence type="ECO:0000256" key="1">
    <source>
        <dbReference type="ARBA" id="ARBA00022690"/>
    </source>
</evidence>
<dbReference type="EMBL" id="BPLR01011227">
    <property type="protein sequence ID" value="GIY45046.1"/>
    <property type="molecule type" value="Genomic_DNA"/>
</dbReference>
<evidence type="ECO:0000313" key="6">
    <source>
        <dbReference type="Proteomes" id="UP001054945"/>
    </source>
</evidence>
<evidence type="ECO:0000256" key="2">
    <source>
        <dbReference type="ARBA" id="ARBA00022900"/>
    </source>
</evidence>
<dbReference type="SUPFAM" id="SSF100895">
    <property type="entry name" value="Kazal-type serine protease inhibitors"/>
    <property type="match status" value="1"/>
</dbReference>
<evidence type="ECO:0000259" key="4">
    <source>
        <dbReference type="PROSITE" id="PS51465"/>
    </source>
</evidence>
<proteinExistence type="predicted"/>
<comment type="caution">
    <text evidence="5">The sequence shown here is derived from an EMBL/GenBank/DDBJ whole genome shotgun (WGS) entry which is preliminary data.</text>
</comment>
<dbReference type="PANTHER" id="PTHR10913">
    <property type="entry name" value="FOLLISTATIN-RELATED"/>
    <property type="match status" value="1"/>
</dbReference>
<keyword evidence="3" id="KW-1015">Disulfide bond</keyword>
<gene>
    <name evidence="5" type="ORF">CEXT_776851</name>
</gene>
<dbReference type="GO" id="GO:0005576">
    <property type="term" value="C:extracellular region"/>
    <property type="evidence" value="ECO:0007669"/>
    <property type="project" value="TreeGrafter"/>
</dbReference>
<dbReference type="AlphaFoldDB" id="A0AAV4TJ04"/>
<dbReference type="PROSITE" id="PS51465">
    <property type="entry name" value="KAZAL_2"/>
    <property type="match status" value="1"/>
</dbReference>